<reference evidence="1 2" key="1">
    <citation type="submission" date="2022-10" db="EMBL/GenBank/DDBJ databases">
        <title>Pararhodobacter sp. nov., isolated from marine algae.</title>
        <authorList>
            <person name="Choi B.J."/>
            <person name="Kim J.M."/>
            <person name="Lee J.K."/>
            <person name="Choi D.G."/>
            <person name="Jeon C.O."/>
        </authorList>
    </citation>
    <scope>NUCLEOTIDE SEQUENCE [LARGE SCALE GENOMIC DNA]</scope>
    <source>
        <strain evidence="1 2">ZQ420</strain>
    </source>
</reference>
<evidence type="ECO:0000313" key="1">
    <source>
        <dbReference type="EMBL" id="MCW1932623.1"/>
    </source>
</evidence>
<comment type="caution">
    <text evidence="1">The sequence shown here is derived from an EMBL/GenBank/DDBJ whole genome shotgun (WGS) entry which is preliminary data.</text>
</comment>
<organism evidence="1 2">
    <name type="scientific">Pararhodobacter zhoushanensis</name>
    <dbReference type="NCBI Taxonomy" id="2479545"/>
    <lineage>
        <taxon>Bacteria</taxon>
        <taxon>Pseudomonadati</taxon>
        <taxon>Pseudomonadota</taxon>
        <taxon>Alphaproteobacteria</taxon>
        <taxon>Rhodobacterales</taxon>
        <taxon>Paracoccaceae</taxon>
        <taxon>Pararhodobacter</taxon>
    </lineage>
</organism>
<dbReference type="EMBL" id="JAPDFL010000001">
    <property type="protein sequence ID" value="MCW1932623.1"/>
    <property type="molecule type" value="Genomic_DNA"/>
</dbReference>
<dbReference type="Proteomes" id="UP001208938">
    <property type="component" value="Unassembled WGS sequence"/>
</dbReference>
<gene>
    <name evidence="1" type="ORF">OKW52_10235</name>
</gene>
<dbReference type="RefSeq" id="WP_264505609.1">
    <property type="nucleotide sequence ID" value="NZ_JAPDFL010000001.1"/>
</dbReference>
<evidence type="ECO:0000313" key="2">
    <source>
        <dbReference type="Proteomes" id="UP001208938"/>
    </source>
</evidence>
<accession>A0ABT3GYR1</accession>
<sequence>MTESDETPRRAVWIDRRDVVGLVGVGLLGYGAGLILPAAGFLVSGAVFTAVAVFGVRG</sequence>
<name>A0ABT3GYR1_9RHOB</name>
<protein>
    <submittedName>
        <fullName evidence="1">Uncharacterized protein</fullName>
    </submittedName>
</protein>
<keyword evidence="2" id="KW-1185">Reference proteome</keyword>
<proteinExistence type="predicted"/>